<dbReference type="EMBL" id="LR134359">
    <property type="protein sequence ID" value="VEG62547.1"/>
    <property type="molecule type" value="Genomic_DNA"/>
</dbReference>
<gene>
    <name evidence="2" type="ORF">NCTC11951_01696</name>
</gene>
<feature type="coiled-coil region" evidence="1">
    <location>
        <begin position="385"/>
        <end position="412"/>
    </location>
</feature>
<dbReference type="Pfam" id="PF09903">
    <property type="entry name" value="DUF2130"/>
    <property type="match status" value="1"/>
</dbReference>
<name>A0A448JD15_CAMJU</name>
<proteinExistence type="predicted"/>
<evidence type="ECO:0000256" key="1">
    <source>
        <dbReference type="SAM" id="Coils"/>
    </source>
</evidence>
<feature type="coiled-coil region" evidence="1">
    <location>
        <begin position="23"/>
        <end position="79"/>
    </location>
</feature>
<keyword evidence="1" id="KW-0175">Coiled coil</keyword>
<reference evidence="2 3" key="1">
    <citation type="submission" date="2018-12" db="EMBL/GenBank/DDBJ databases">
        <authorList>
            <consortium name="Pathogen Informatics"/>
        </authorList>
    </citation>
    <scope>NUCLEOTIDE SEQUENCE [LARGE SCALE GENOMIC DNA]</scope>
    <source>
        <strain evidence="2 3">NCTC11951</strain>
    </source>
</reference>
<dbReference type="AlphaFoldDB" id="A0A448JD15"/>
<protein>
    <submittedName>
        <fullName evidence="2">Uncharacterized protein conserved in bacteria</fullName>
    </submittedName>
</protein>
<evidence type="ECO:0000313" key="3">
    <source>
        <dbReference type="Proteomes" id="UP000275504"/>
    </source>
</evidence>
<evidence type="ECO:0000313" key="2">
    <source>
        <dbReference type="EMBL" id="VEG62547.1"/>
    </source>
</evidence>
<sequence length="456" mass="53565">MQNLNQNEQIKCPSCGSFIDISAVLYAQILNKAKEEIQKEQQQMLKQKLDFENEVSTKRAEYTKALNDLKAQRIEQEKLISEQVSQKLLLEKQKFEQELLTQKQNFQKEFSEKFNKEHENEMKIMQEELEKKSKELSEFLSIKAENERLKREQKENEERLKFQAKEEAFKEFKEQESKNLEFEREKMRLEFQKNTQEQDLKYKELETNFKSVAQKLEDAQRRIEQGSQQLQGEAAELLIEEYIQSEYLNDEVKEVPKGVNGADCLHIVKDNFGNICGSILYESKRTKEFNKEWLDKLKLDSIAAKSDIAVLITKTMPKDKEKTHFKEGILICTFNEFKGVLAVLRESIINAYKLKNALQNKDEKNHILYEYLNSKEFNTQITFILKTYQNMKEELEAEKRALQNIWKKRERAIENLSFNSTAIVSSLNAIFSDLQGGNLIGEEGIKSLENLAKDED</sequence>
<dbReference type="InterPro" id="IPR019219">
    <property type="entry name" value="DUF2130"/>
</dbReference>
<dbReference type="Proteomes" id="UP000275504">
    <property type="component" value="Chromosome"/>
</dbReference>
<organism evidence="2 3">
    <name type="scientific">Campylobacter jejuni subsp. doylei</name>
    <dbReference type="NCBI Taxonomy" id="32021"/>
    <lineage>
        <taxon>Bacteria</taxon>
        <taxon>Pseudomonadati</taxon>
        <taxon>Campylobacterota</taxon>
        <taxon>Epsilonproteobacteria</taxon>
        <taxon>Campylobacterales</taxon>
        <taxon>Campylobacteraceae</taxon>
        <taxon>Campylobacter</taxon>
    </lineage>
</organism>
<feature type="coiled-coil region" evidence="1">
    <location>
        <begin position="108"/>
        <end position="236"/>
    </location>
</feature>
<accession>A0A448JD15</accession>